<dbReference type="EMBL" id="CAJNOL010000448">
    <property type="protein sequence ID" value="CAF1069511.1"/>
    <property type="molecule type" value="Genomic_DNA"/>
</dbReference>
<name>A0A814LRT1_9BILA</name>
<sequence length="710" mass="83980">MEQRKRSQNNHNNDYHNIKRIKIRIPQNLRSNCLTRDSITTFEDLSNELIYEIFEYLDFYHVFETFYDLNKRFQDLFIHSNLSIKINISSISKSKCQRYLTHFIMHQTHRIKTLRLSNPFATDMTLLLFPIITNLTRLESLIITNIESKYIKQIINHLSSLPMLSLLIIISIDTIKNQNGIYQKIFRLPALKYCQMFFNILRERKHLHLPTNEFSLIEHLVINDQILINQLDNLLSCVPQLRRLSLNNLYGFSHDRTLTKSITLNYLTHVSLRLYAVHFEDFESITKDFFHKVEILRIYVRCQSVHLSNTEYLNGNRWERLISTHMLNLRIFDFQHQDHIYDYKDDTLTYETHINMFNSSFWIKRQWFFESQWYTKKHYGILTFYSTNPYRRKYYDLCRILGENVELHGLETIDNRAQHICIHDTNAMETFMGNFRNATELTLFETFNICRNSIVTDLNRIIPLKQLSTLSLDYHHLSFKKVIELLGSTPRLHTLKLNSISLFRLDPASIQQNPIFSIVSITNTIKNVTLNQNITLEKLELMINLVPRLEYLTINLNEQDLKSVTRFLLSNRDKNTRHLSLLCISKHHKHMVENMRLLIQKEKLLDDFTIKVPTSFVGLLARCQSAKARLDYEWGIKTVYMDDYPLLLDAAATGLRITHSPATAKDELNAFFHERMPGACDEIANKITNLDPNLQSILLAQLQCNLFIDK</sequence>
<dbReference type="Gene3D" id="3.80.10.10">
    <property type="entry name" value="Ribonuclease Inhibitor"/>
    <property type="match status" value="1"/>
</dbReference>
<accession>A0A814LRT1</accession>
<keyword evidence="2" id="KW-1185">Reference proteome</keyword>
<gene>
    <name evidence="1" type="ORF">JXQ802_LOCUS17609</name>
</gene>
<reference evidence="1" key="1">
    <citation type="submission" date="2021-02" db="EMBL/GenBank/DDBJ databases">
        <authorList>
            <person name="Nowell W R."/>
        </authorList>
    </citation>
    <scope>NUCLEOTIDE SEQUENCE</scope>
</reference>
<organism evidence="1 2">
    <name type="scientific">Rotaria sordida</name>
    <dbReference type="NCBI Taxonomy" id="392033"/>
    <lineage>
        <taxon>Eukaryota</taxon>
        <taxon>Metazoa</taxon>
        <taxon>Spiralia</taxon>
        <taxon>Gnathifera</taxon>
        <taxon>Rotifera</taxon>
        <taxon>Eurotatoria</taxon>
        <taxon>Bdelloidea</taxon>
        <taxon>Philodinida</taxon>
        <taxon>Philodinidae</taxon>
        <taxon>Rotaria</taxon>
    </lineage>
</organism>
<dbReference type="SUPFAM" id="SSF52047">
    <property type="entry name" value="RNI-like"/>
    <property type="match status" value="1"/>
</dbReference>
<evidence type="ECO:0000313" key="2">
    <source>
        <dbReference type="Proteomes" id="UP000663870"/>
    </source>
</evidence>
<protein>
    <recommendedName>
        <fullName evidence="3">F-box domain-containing protein</fullName>
    </recommendedName>
</protein>
<dbReference type="InterPro" id="IPR032675">
    <property type="entry name" value="LRR_dom_sf"/>
</dbReference>
<proteinExistence type="predicted"/>
<dbReference type="Proteomes" id="UP000663870">
    <property type="component" value="Unassembled WGS sequence"/>
</dbReference>
<comment type="caution">
    <text evidence="1">The sequence shown here is derived from an EMBL/GenBank/DDBJ whole genome shotgun (WGS) entry which is preliminary data.</text>
</comment>
<dbReference type="AlphaFoldDB" id="A0A814LRT1"/>
<evidence type="ECO:0000313" key="1">
    <source>
        <dbReference type="EMBL" id="CAF1069511.1"/>
    </source>
</evidence>
<evidence type="ECO:0008006" key="3">
    <source>
        <dbReference type="Google" id="ProtNLM"/>
    </source>
</evidence>